<dbReference type="InterPro" id="IPR022562">
    <property type="entry name" value="DUF3466"/>
</dbReference>
<evidence type="ECO:0000313" key="1">
    <source>
        <dbReference type="EMBL" id="SJM90200.1"/>
    </source>
</evidence>
<protein>
    <recommendedName>
        <fullName evidence="3">Extracellular repeat protein, HAF family</fullName>
    </recommendedName>
</protein>
<dbReference type="InterPro" id="IPR014262">
    <property type="entry name" value="HAF_rpt"/>
</dbReference>
<dbReference type="Pfam" id="PF11949">
    <property type="entry name" value="DUF3466"/>
    <property type="match status" value="1"/>
</dbReference>
<sequence>MTYPTAFITNTKGIINSDTSYFTEALSINTSGQVAGYFQAHSHRIGAIGPYAVLVTKNKVKNLDTLGSQYSFAYDVNDKGEVTGYRAVKTGGDRAFVVTSKGVMKDLPSDTGVSATYAYAINNKSQVAGYASTHVGDRAFVTLNGAMKYLGVLGGFYSKAYGLNDKGQVVGLSDVAYNSPYTHAFVTVNGVMKDLGALRAKDSSTALGINSQGQIVGYSSSDTKSIGNITGWSSAWMSVADRAFVTIKGKMTDLNSLIDPRIKWTLARANAINDQGQITGVGINPKGVRTAFLLSPIKQRW</sequence>
<dbReference type="Proteomes" id="UP000195667">
    <property type="component" value="Unassembled WGS sequence"/>
</dbReference>
<dbReference type="OrthoDB" id="5931312at2"/>
<organism evidence="1 2">
    <name type="scientific">Crenothrix polyspora</name>
    <dbReference type="NCBI Taxonomy" id="360316"/>
    <lineage>
        <taxon>Bacteria</taxon>
        <taxon>Pseudomonadati</taxon>
        <taxon>Pseudomonadota</taxon>
        <taxon>Gammaproteobacteria</taxon>
        <taxon>Methylococcales</taxon>
        <taxon>Crenotrichaceae</taxon>
        <taxon>Crenothrix</taxon>
    </lineage>
</organism>
<gene>
    <name evidence="1" type="ORF">CRENPOLYSF1_1390003</name>
</gene>
<evidence type="ECO:0008006" key="3">
    <source>
        <dbReference type="Google" id="ProtNLM"/>
    </source>
</evidence>
<accession>A0A1R4H2C2</accession>
<dbReference type="EMBL" id="FUKI01000045">
    <property type="protein sequence ID" value="SJM90200.1"/>
    <property type="molecule type" value="Genomic_DNA"/>
</dbReference>
<dbReference type="RefSeq" id="WP_087142435.1">
    <property type="nucleotide sequence ID" value="NZ_FUKI01000045.1"/>
</dbReference>
<dbReference type="AlphaFoldDB" id="A0A1R4H2C2"/>
<reference evidence="2" key="1">
    <citation type="submission" date="2017-02" db="EMBL/GenBank/DDBJ databases">
        <authorList>
            <person name="Daims H."/>
        </authorList>
    </citation>
    <scope>NUCLEOTIDE SEQUENCE [LARGE SCALE GENOMIC DNA]</scope>
</reference>
<keyword evidence="2" id="KW-1185">Reference proteome</keyword>
<proteinExistence type="predicted"/>
<dbReference type="NCBIfam" id="TIGR02913">
    <property type="entry name" value="HAF_rpt"/>
    <property type="match status" value="2"/>
</dbReference>
<evidence type="ECO:0000313" key="2">
    <source>
        <dbReference type="Proteomes" id="UP000195667"/>
    </source>
</evidence>
<name>A0A1R4H2C2_9GAMM</name>